<dbReference type="GO" id="GO:0005737">
    <property type="term" value="C:cytoplasm"/>
    <property type="evidence" value="ECO:0007669"/>
    <property type="project" value="TreeGrafter"/>
</dbReference>
<evidence type="ECO:0000256" key="5">
    <source>
        <dbReference type="ARBA" id="ARBA00023002"/>
    </source>
</evidence>
<evidence type="ECO:0000256" key="1">
    <source>
        <dbReference type="ARBA" id="ARBA00003330"/>
    </source>
</evidence>
<dbReference type="EC" id="1.11.1.24" evidence="2"/>
<dbReference type="EMBL" id="MDJD01000034">
    <property type="protein sequence ID" value="OEK08438.1"/>
    <property type="molecule type" value="Genomic_DNA"/>
</dbReference>
<protein>
    <recommendedName>
        <fullName evidence="2">thioredoxin-dependent peroxiredoxin</fullName>
        <ecNumber evidence="2">1.11.1.24</ecNumber>
    </recommendedName>
    <alternativeName>
        <fullName evidence="8">Thioredoxin peroxidase</fullName>
    </alternativeName>
    <alternativeName>
        <fullName evidence="10">Thioredoxin-dependent peroxiredoxin Bcp</fullName>
    </alternativeName>
</protein>
<reference evidence="13 14" key="1">
    <citation type="submission" date="2016-05" db="EMBL/GenBank/DDBJ databases">
        <title>Draft Genome Sequence of Algibacter sp. Strain SK-16 Isolated from the Surface Water of Aburatsubo Inlet.</title>
        <authorList>
            <person name="Wong S.-K."/>
            <person name="Yoshizawa S."/>
            <person name="Nakajima Y."/>
            <person name="Ogura Y."/>
            <person name="Tetsuya H."/>
            <person name="Hamasaki K."/>
        </authorList>
    </citation>
    <scope>NUCLEOTIDE SEQUENCE [LARGE SCALE GENOMIC DNA]</scope>
    <source>
        <strain evidence="13 14">SK-16</strain>
    </source>
</reference>
<dbReference type="RefSeq" id="WP_069829945.1">
    <property type="nucleotide sequence ID" value="NZ_MDJD01000034.1"/>
</dbReference>
<organism evidence="13 14">
    <name type="scientific">Flavivirga aquatica</name>
    <dbReference type="NCBI Taxonomy" id="1849968"/>
    <lineage>
        <taxon>Bacteria</taxon>
        <taxon>Pseudomonadati</taxon>
        <taxon>Bacteroidota</taxon>
        <taxon>Flavobacteriia</taxon>
        <taxon>Flavobacteriales</taxon>
        <taxon>Flavobacteriaceae</taxon>
        <taxon>Flavivirga</taxon>
    </lineage>
</organism>
<dbReference type="GO" id="GO:0045454">
    <property type="term" value="P:cell redox homeostasis"/>
    <property type="evidence" value="ECO:0007669"/>
    <property type="project" value="TreeGrafter"/>
</dbReference>
<keyword evidence="7" id="KW-0676">Redox-active center</keyword>
<keyword evidence="5" id="KW-0560">Oxidoreductase</keyword>
<dbReference type="Gene3D" id="3.40.30.10">
    <property type="entry name" value="Glutaredoxin"/>
    <property type="match status" value="1"/>
</dbReference>
<dbReference type="GO" id="GO:0008379">
    <property type="term" value="F:thioredoxin peroxidase activity"/>
    <property type="evidence" value="ECO:0007669"/>
    <property type="project" value="TreeGrafter"/>
</dbReference>
<keyword evidence="6" id="KW-1015">Disulfide bond</keyword>
<dbReference type="GO" id="GO:0034599">
    <property type="term" value="P:cellular response to oxidative stress"/>
    <property type="evidence" value="ECO:0007669"/>
    <property type="project" value="TreeGrafter"/>
</dbReference>
<dbReference type="AlphaFoldDB" id="A0A1E5TAQ9"/>
<sequence>MNLSEQLSQMRNNTLKRMPQHILKVFIESIESIKQNKVKEKVLQKRDVIPNIYLKNLDDNSLGLNELDFSDFLILNFYRGGWCPYCNMELREYERLKNKFTEIGVSIVAISAEIPELAAQTSIKNGISFPILTDVDAKLMKTIGIVFELDENSKREYGNFGLDLTKIHGNDNYELPVPAIYVVDKNMKIVFIHFEENYMTRLEPQDLLNTLKKITIKH</sequence>
<dbReference type="PANTHER" id="PTHR42801">
    <property type="entry name" value="THIOREDOXIN-DEPENDENT PEROXIDE REDUCTASE"/>
    <property type="match status" value="1"/>
</dbReference>
<evidence type="ECO:0000313" key="14">
    <source>
        <dbReference type="Proteomes" id="UP000095713"/>
    </source>
</evidence>
<evidence type="ECO:0000256" key="10">
    <source>
        <dbReference type="ARBA" id="ARBA00042639"/>
    </source>
</evidence>
<accession>A0A1E5TAQ9</accession>
<comment type="catalytic activity">
    <reaction evidence="11">
        <text>a hydroperoxide + [thioredoxin]-dithiol = an alcohol + [thioredoxin]-disulfide + H2O</text>
        <dbReference type="Rhea" id="RHEA:62620"/>
        <dbReference type="Rhea" id="RHEA-COMP:10698"/>
        <dbReference type="Rhea" id="RHEA-COMP:10700"/>
        <dbReference type="ChEBI" id="CHEBI:15377"/>
        <dbReference type="ChEBI" id="CHEBI:29950"/>
        <dbReference type="ChEBI" id="CHEBI:30879"/>
        <dbReference type="ChEBI" id="CHEBI:35924"/>
        <dbReference type="ChEBI" id="CHEBI:50058"/>
        <dbReference type="EC" id="1.11.1.24"/>
    </reaction>
</comment>
<dbReference type="InterPro" id="IPR013766">
    <property type="entry name" value="Thioredoxin_domain"/>
</dbReference>
<feature type="domain" description="Thioredoxin" evidence="12">
    <location>
        <begin position="43"/>
        <end position="216"/>
    </location>
</feature>
<comment type="caution">
    <text evidence="13">The sequence shown here is derived from an EMBL/GenBank/DDBJ whole genome shotgun (WGS) entry which is preliminary data.</text>
</comment>
<evidence type="ECO:0000256" key="8">
    <source>
        <dbReference type="ARBA" id="ARBA00032824"/>
    </source>
</evidence>
<evidence type="ECO:0000256" key="4">
    <source>
        <dbReference type="ARBA" id="ARBA00022862"/>
    </source>
</evidence>
<proteinExistence type="inferred from homology"/>
<dbReference type="PROSITE" id="PS51352">
    <property type="entry name" value="THIOREDOXIN_2"/>
    <property type="match status" value="1"/>
</dbReference>
<evidence type="ECO:0000256" key="6">
    <source>
        <dbReference type="ARBA" id="ARBA00023157"/>
    </source>
</evidence>
<evidence type="ECO:0000313" key="13">
    <source>
        <dbReference type="EMBL" id="OEK08438.1"/>
    </source>
</evidence>
<dbReference type="Proteomes" id="UP000095713">
    <property type="component" value="Unassembled WGS sequence"/>
</dbReference>
<keyword evidence="4" id="KW-0049">Antioxidant</keyword>
<dbReference type="InterPro" id="IPR050924">
    <property type="entry name" value="Peroxiredoxin_BCP/PrxQ"/>
</dbReference>
<evidence type="ECO:0000256" key="3">
    <source>
        <dbReference type="ARBA" id="ARBA00022559"/>
    </source>
</evidence>
<dbReference type="CDD" id="cd02970">
    <property type="entry name" value="PRX_like2"/>
    <property type="match status" value="1"/>
</dbReference>
<evidence type="ECO:0000256" key="11">
    <source>
        <dbReference type="ARBA" id="ARBA00049091"/>
    </source>
</evidence>
<keyword evidence="3" id="KW-0575">Peroxidase</keyword>
<dbReference type="SUPFAM" id="SSF52833">
    <property type="entry name" value="Thioredoxin-like"/>
    <property type="match status" value="1"/>
</dbReference>
<dbReference type="InterPro" id="IPR000866">
    <property type="entry name" value="AhpC/TSA"/>
</dbReference>
<dbReference type="PANTHER" id="PTHR42801:SF7">
    <property type="entry name" value="SLL1159 PROTEIN"/>
    <property type="match status" value="1"/>
</dbReference>
<evidence type="ECO:0000256" key="7">
    <source>
        <dbReference type="ARBA" id="ARBA00023284"/>
    </source>
</evidence>
<dbReference type="Pfam" id="PF00578">
    <property type="entry name" value="AhpC-TSA"/>
    <property type="match status" value="1"/>
</dbReference>
<keyword evidence="14" id="KW-1185">Reference proteome</keyword>
<name>A0A1E5TAQ9_9FLAO</name>
<dbReference type="STRING" id="1849968.A8C32_03035"/>
<dbReference type="OrthoDB" id="9809746at2"/>
<evidence type="ECO:0000256" key="9">
    <source>
        <dbReference type="ARBA" id="ARBA00038489"/>
    </source>
</evidence>
<comment type="function">
    <text evidence="1">Thiol-specific peroxidase that catalyzes the reduction of hydrogen peroxide and organic hydroperoxides to water and alcohols, respectively. Plays a role in cell protection against oxidative stress by detoxifying peroxides and as sensor of hydrogen peroxide-mediated signaling events.</text>
</comment>
<dbReference type="InterPro" id="IPR036249">
    <property type="entry name" value="Thioredoxin-like_sf"/>
</dbReference>
<evidence type="ECO:0000256" key="2">
    <source>
        <dbReference type="ARBA" id="ARBA00013017"/>
    </source>
</evidence>
<comment type="similarity">
    <text evidence="9">Belongs to the peroxiredoxin family. BCP/PrxQ subfamily.</text>
</comment>
<evidence type="ECO:0000259" key="12">
    <source>
        <dbReference type="PROSITE" id="PS51352"/>
    </source>
</evidence>
<gene>
    <name evidence="13" type="ORF">A8C32_03035</name>
</gene>